<evidence type="ECO:0000256" key="1">
    <source>
        <dbReference type="ARBA" id="ARBA00023002"/>
    </source>
</evidence>
<reference evidence="3" key="1">
    <citation type="submission" date="2020-03" db="EMBL/GenBank/DDBJ databases">
        <title>Draft Genome Sequence of Cylindrodendrum hubeiense.</title>
        <authorList>
            <person name="Buettner E."/>
            <person name="Kellner H."/>
        </authorList>
    </citation>
    <scope>NUCLEOTIDE SEQUENCE</scope>
    <source>
        <strain evidence="3">IHI 201604</strain>
    </source>
</reference>
<name>A0A9P5HDP1_9HYPO</name>
<dbReference type="PANTHER" id="PTHR10696:SF49">
    <property type="entry name" value="TAUD_TFDA-LIKE DOMAIN-CONTAINING PROTEIN"/>
    <property type="match status" value="1"/>
</dbReference>
<evidence type="ECO:0000259" key="2">
    <source>
        <dbReference type="Pfam" id="PF02668"/>
    </source>
</evidence>
<keyword evidence="1" id="KW-0560">Oxidoreductase</keyword>
<accession>A0A9P5HDP1</accession>
<gene>
    <name evidence="3" type="ORF">G7Z17_g4529</name>
</gene>
<dbReference type="InterPro" id="IPR050411">
    <property type="entry name" value="AlphaKG_dependent_hydroxylases"/>
</dbReference>
<protein>
    <recommendedName>
        <fullName evidence="2">TauD/TfdA-like domain-containing protein</fullName>
    </recommendedName>
</protein>
<sequence>MAAVESTLATPYLHEGLRGKYLLHQPTFAFNQRTSADIEWVPNYEKYMKRTQARRGLAGLATKVPSGWPKCLDSPLAWTSDSFPKQEDIIFSLTEDQKEEVYSAVKHFKSLGISVRDINQENFPLPKLASRLNSMAEDLHNGKGFTIIRGLNSPTLDDHHSGIAFLGLSTYMAPQFGRQNQDGSMIVHILDANNSKVPKDLRQSVYTNIAQPFHSDVFCEVLALQVRSCADSGGNSIIASAWTVYNELAATRPDLIHTLAADDWTFDTFGRDPPYHQRPLLFCEDGKVIMNFSRRILTGAPASPRSLGIPPITEAQAEALDAVHFTALKHQLSIPLEEGDIRFINNHAVLHGRDAFDDSDQSQRHLVRLWLRHPDKAWRMPTGLHMAWDRVYSDLGLEGDDKSWPLMPVISERHLMSRQDSCGQG</sequence>
<dbReference type="Gene3D" id="3.60.130.10">
    <property type="entry name" value="Clavaminate synthase-like"/>
    <property type="match status" value="1"/>
</dbReference>
<dbReference type="OrthoDB" id="272271at2759"/>
<dbReference type="PANTHER" id="PTHR10696">
    <property type="entry name" value="GAMMA-BUTYROBETAINE HYDROXYLASE-RELATED"/>
    <property type="match status" value="1"/>
</dbReference>
<dbReference type="AlphaFoldDB" id="A0A9P5HDP1"/>
<dbReference type="InterPro" id="IPR042098">
    <property type="entry name" value="TauD-like_sf"/>
</dbReference>
<proteinExistence type="predicted"/>
<dbReference type="SUPFAM" id="SSF51197">
    <property type="entry name" value="Clavaminate synthase-like"/>
    <property type="match status" value="1"/>
</dbReference>
<dbReference type="EMBL" id="JAANBB010000066">
    <property type="protein sequence ID" value="KAF7552115.1"/>
    <property type="molecule type" value="Genomic_DNA"/>
</dbReference>
<dbReference type="Pfam" id="PF02668">
    <property type="entry name" value="TauD"/>
    <property type="match status" value="1"/>
</dbReference>
<evidence type="ECO:0000313" key="3">
    <source>
        <dbReference type="EMBL" id="KAF7552115.1"/>
    </source>
</evidence>
<evidence type="ECO:0000313" key="4">
    <source>
        <dbReference type="Proteomes" id="UP000722485"/>
    </source>
</evidence>
<dbReference type="GO" id="GO:0016491">
    <property type="term" value="F:oxidoreductase activity"/>
    <property type="evidence" value="ECO:0007669"/>
    <property type="project" value="UniProtKB-KW"/>
</dbReference>
<dbReference type="InterPro" id="IPR003819">
    <property type="entry name" value="TauD/TfdA-like"/>
</dbReference>
<dbReference type="Proteomes" id="UP000722485">
    <property type="component" value="Unassembled WGS sequence"/>
</dbReference>
<comment type="caution">
    <text evidence="3">The sequence shown here is derived from an EMBL/GenBank/DDBJ whole genome shotgun (WGS) entry which is preliminary data.</text>
</comment>
<keyword evidence="4" id="KW-1185">Reference proteome</keyword>
<organism evidence="3 4">
    <name type="scientific">Cylindrodendrum hubeiense</name>
    <dbReference type="NCBI Taxonomy" id="595255"/>
    <lineage>
        <taxon>Eukaryota</taxon>
        <taxon>Fungi</taxon>
        <taxon>Dikarya</taxon>
        <taxon>Ascomycota</taxon>
        <taxon>Pezizomycotina</taxon>
        <taxon>Sordariomycetes</taxon>
        <taxon>Hypocreomycetidae</taxon>
        <taxon>Hypocreales</taxon>
        <taxon>Nectriaceae</taxon>
        <taxon>Cylindrodendrum</taxon>
    </lineage>
</organism>
<feature type="domain" description="TauD/TfdA-like" evidence="2">
    <location>
        <begin position="118"/>
        <end position="370"/>
    </location>
</feature>